<sequence>MGGFLLTLWLIIRDMVGRLVFAVLVGVSTETHAEIALGCSLVLGWGPLLSWRVSSFRLVRVWVEWTGFEGGVRVRGRIAVSFGTRRA</sequence>
<gene>
    <name evidence="1" type="ORF">OIU85_017815</name>
</gene>
<accession>A0A9Q0SB03</accession>
<protein>
    <submittedName>
        <fullName evidence="1">Uncharacterized protein</fullName>
    </submittedName>
</protein>
<dbReference type="EMBL" id="JAPFFL010000021">
    <property type="protein sequence ID" value="KAJ6670290.1"/>
    <property type="molecule type" value="Genomic_DNA"/>
</dbReference>
<proteinExistence type="predicted"/>
<comment type="caution">
    <text evidence="1">The sequence shown here is derived from an EMBL/GenBank/DDBJ whole genome shotgun (WGS) entry which is preliminary data.</text>
</comment>
<reference evidence="1 2" key="1">
    <citation type="journal article" date="2023" name="Int. J. Mol. Sci.">
        <title>De Novo Assembly and Annotation of 11 Diverse Shrub Willow (Salix) Genomes Reveals Novel Gene Organization in Sex-Linked Regions.</title>
        <authorList>
            <person name="Hyden B."/>
            <person name="Feng K."/>
            <person name="Yates T.B."/>
            <person name="Jawdy S."/>
            <person name="Cereghino C."/>
            <person name="Smart L.B."/>
            <person name="Muchero W."/>
        </authorList>
    </citation>
    <scope>NUCLEOTIDE SEQUENCE [LARGE SCALE GENOMIC DNA]</scope>
    <source>
        <tissue evidence="1">Shoot tip</tissue>
    </source>
</reference>
<organism evidence="1 2">
    <name type="scientific">Salix viminalis</name>
    <name type="common">Common osier</name>
    <name type="synonym">Basket willow</name>
    <dbReference type="NCBI Taxonomy" id="40686"/>
    <lineage>
        <taxon>Eukaryota</taxon>
        <taxon>Viridiplantae</taxon>
        <taxon>Streptophyta</taxon>
        <taxon>Embryophyta</taxon>
        <taxon>Tracheophyta</taxon>
        <taxon>Spermatophyta</taxon>
        <taxon>Magnoliopsida</taxon>
        <taxon>eudicotyledons</taxon>
        <taxon>Gunneridae</taxon>
        <taxon>Pentapetalae</taxon>
        <taxon>rosids</taxon>
        <taxon>fabids</taxon>
        <taxon>Malpighiales</taxon>
        <taxon>Salicaceae</taxon>
        <taxon>Saliceae</taxon>
        <taxon>Salix</taxon>
    </lineage>
</organism>
<feature type="non-terminal residue" evidence="1">
    <location>
        <position position="87"/>
    </location>
</feature>
<evidence type="ECO:0000313" key="2">
    <source>
        <dbReference type="Proteomes" id="UP001151529"/>
    </source>
</evidence>
<dbReference type="AlphaFoldDB" id="A0A9Q0SB03"/>
<keyword evidence="2" id="KW-1185">Reference proteome</keyword>
<dbReference type="Proteomes" id="UP001151529">
    <property type="component" value="Unassembled WGS sequence"/>
</dbReference>
<evidence type="ECO:0000313" key="1">
    <source>
        <dbReference type="EMBL" id="KAJ6670290.1"/>
    </source>
</evidence>
<name>A0A9Q0SB03_SALVM</name>